<gene>
    <name evidence="6" type="ORF">CA267_009285</name>
</gene>
<dbReference type="KEGG" id="apel:CA267_009285"/>
<dbReference type="Proteomes" id="UP000219285">
    <property type="component" value="Chromosome"/>
</dbReference>
<accession>A0A6M4MD67</accession>
<dbReference type="PANTHER" id="PTHR33337:SF40">
    <property type="entry name" value="CENP-V_GFA DOMAIN-CONTAINING PROTEIN-RELATED"/>
    <property type="match status" value="1"/>
</dbReference>
<dbReference type="PANTHER" id="PTHR33337">
    <property type="entry name" value="GFA DOMAIN-CONTAINING PROTEIN"/>
    <property type="match status" value="1"/>
</dbReference>
<dbReference type="GO" id="GO:0046872">
    <property type="term" value="F:metal ion binding"/>
    <property type="evidence" value="ECO:0007669"/>
    <property type="project" value="UniProtKB-KW"/>
</dbReference>
<reference evidence="6 7" key="2">
    <citation type="submission" date="2020-04" db="EMBL/GenBank/DDBJ databases">
        <title>Complete genome sequence of Alteromonas pelagimontana 5.12T.</title>
        <authorList>
            <person name="Sinha R.K."/>
            <person name="Krishnan K.P."/>
            <person name="Kurian J.P."/>
        </authorList>
    </citation>
    <scope>NUCLEOTIDE SEQUENCE [LARGE SCALE GENOMIC DNA]</scope>
    <source>
        <strain evidence="6 7">5.12</strain>
    </source>
</reference>
<evidence type="ECO:0000256" key="3">
    <source>
        <dbReference type="ARBA" id="ARBA00022833"/>
    </source>
</evidence>
<dbReference type="OrthoDB" id="4188830at2"/>
<dbReference type="InterPro" id="IPR011057">
    <property type="entry name" value="Mss4-like_sf"/>
</dbReference>
<keyword evidence="7" id="KW-1185">Reference proteome</keyword>
<keyword evidence="3" id="KW-0862">Zinc</keyword>
<feature type="domain" description="CENP-V/GFA" evidence="5">
    <location>
        <begin position="4"/>
        <end position="116"/>
    </location>
</feature>
<reference evidence="7" key="1">
    <citation type="submission" date="2014-12" db="EMBL/GenBank/DDBJ databases">
        <title>Complete genome sequence of a multi-drug resistant Klebsiella pneumoniae.</title>
        <authorList>
            <person name="Hua X."/>
            <person name="Chen Q."/>
            <person name="Li X."/>
            <person name="Feng Y."/>
            <person name="Ruan Z."/>
            <person name="Yu Y."/>
        </authorList>
    </citation>
    <scope>NUCLEOTIDE SEQUENCE [LARGE SCALE GENOMIC DNA]</scope>
    <source>
        <strain evidence="7">5.12</strain>
    </source>
</reference>
<sequence length="138" mass="15528">MSREHGRCLCGAISVEVEAIKESLGVCHCTMCRTWGGGPFLAVECGTAVKFSDESKVGRYRSSEWAERGFCKQCGTHLFYCYLQDNSYHIPAGIFPDLQATMTSQIFIDEKPNYYRFANETKMLTGEQLVALFNKGQE</sequence>
<dbReference type="GO" id="GO:0016846">
    <property type="term" value="F:carbon-sulfur lyase activity"/>
    <property type="evidence" value="ECO:0007669"/>
    <property type="project" value="InterPro"/>
</dbReference>
<evidence type="ECO:0000256" key="1">
    <source>
        <dbReference type="ARBA" id="ARBA00005495"/>
    </source>
</evidence>
<dbReference type="Pfam" id="PF04828">
    <property type="entry name" value="GFA"/>
    <property type="match status" value="1"/>
</dbReference>
<evidence type="ECO:0000313" key="7">
    <source>
        <dbReference type="Proteomes" id="UP000219285"/>
    </source>
</evidence>
<evidence type="ECO:0000259" key="5">
    <source>
        <dbReference type="PROSITE" id="PS51891"/>
    </source>
</evidence>
<dbReference type="PROSITE" id="PS51891">
    <property type="entry name" value="CENP_V_GFA"/>
    <property type="match status" value="1"/>
</dbReference>
<keyword evidence="2" id="KW-0479">Metal-binding</keyword>
<dbReference type="SUPFAM" id="SSF51316">
    <property type="entry name" value="Mss4-like"/>
    <property type="match status" value="1"/>
</dbReference>
<organism evidence="6 7">
    <name type="scientific">Alteromonas pelagimontana</name>
    <dbReference type="NCBI Taxonomy" id="1858656"/>
    <lineage>
        <taxon>Bacteria</taxon>
        <taxon>Pseudomonadati</taxon>
        <taxon>Pseudomonadota</taxon>
        <taxon>Gammaproteobacteria</taxon>
        <taxon>Alteromonadales</taxon>
        <taxon>Alteromonadaceae</taxon>
        <taxon>Alteromonas/Salinimonas group</taxon>
        <taxon>Alteromonas</taxon>
    </lineage>
</organism>
<evidence type="ECO:0000313" key="6">
    <source>
        <dbReference type="EMBL" id="QJR80957.1"/>
    </source>
</evidence>
<dbReference type="InterPro" id="IPR006913">
    <property type="entry name" value="CENP-V/GFA"/>
</dbReference>
<protein>
    <submittedName>
        <fullName evidence="6">GFA family protein</fullName>
    </submittedName>
</protein>
<dbReference type="RefSeq" id="WP_075609919.1">
    <property type="nucleotide sequence ID" value="NZ_CP052766.1"/>
</dbReference>
<evidence type="ECO:0000256" key="2">
    <source>
        <dbReference type="ARBA" id="ARBA00022723"/>
    </source>
</evidence>
<dbReference type="EMBL" id="CP052766">
    <property type="protein sequence ID" value="QJR80957.1"/>
    <property type="molecule type" value="Genomic_DNA"/>
</dbReference>
<dbReference type="Gene3D" id="3.90.1590.10">
    <property type="entry name" value="glutathione-dependent formaldehyde- activating enzyme (gfa)"/>
    <property type="match status" value="1"/>
</dbReference>
<keyword evidence="4" id="KW-0456">Lyase</keyword>
<comment type="similarity">
    <text evidence="1">Belongs to the Gfa family.</text>
</comment>
<name>A0A6M4MD67_9ALTE</name>
<proteinExistence type="inferred from homology"/>
<dbReference type="AlphaFoldDB" id="A0A6M4MD67"/>
<evidence type="ECO:0000256" key="4">
    <source>
        <dbReference type="ARBA" id="ARBA00023239"/>
    </source>
</evidence>